<gene>
    <name evidence="1" type="ORF">FGO68_gene11780</name>
</gene>
<name>A0A8J8NPI5_HALGN</name>
<protein>
    <submittedName>
        <fullName evidence="1">Uncharacterized protein</fullName>
    </submittedName>
</protein>
<organism evidence="1 2">
    <name type="scientific">Halteria grandinella</name>
    <dbReference type="NCBI Taxonomy" id="5974"/>
    <lineage>
        <taxon>Eukaryota</taxon>
        <taxon>Sar</taxon>
        <taxon>Alveolata</taxon>
        <taxon>Ciliophora</taxon>
        <taxon>Intramacronucleata</taxon>
        <taxon>Spirotrichea</taxon>
        <taxon>Stichotrichia</taxon>
        <taxon>Sporadotrichida</taxon>
        <taxon>Halteriidae</taxon>
        <taxon>Halteria</taxon>
    </lineage>
</organism>
<keyword evidence="2" id="KW-1185">Reference proteome</keyword>
<proteinExistence type="predicted"/>
<evidence type="ECO:0000313" key="2">
    <source>
        <dbReference type="Proteomes" id="UP000785679"/>
    </source>
</evidence>
<sequence>MTSISRKRYLSSAAFWFLSWYSFYINQSLSYTYQSWESRFRVMEYLVQVPLDDILPLQILHLGNLILLPPQLNMHDPSNRALYPCNNPSILEHPYACFHHSLHLLLCYQPMLHLMPVLLLQCYTIQLTFLPPFFTVYDELNRSI</sequence>
<comment type="caution">
    <text evidence="1">The sequence shown here is derived from an EMBL/GenBank/DDBJ whole genome shotgun (WGS) entry which is preliminary data.</text>
</comment>
<dbReference type="AlphaFoldDB" id="A0A8J8NPI5"/>
<evidence type="ECO:0000313" key="1">
    <source>
        <dbReference type="EMBL" id="TNV78009.1"/>
    </source>
</evidence>
<accession>A0A8J8NPI5</accession>
<dbReference type="EMBL" id="RRYP01011030">
    <property type="protein sequence ID" value="TNV78009.1"/>
    <property type="molecule type" value="Genomic_DNA"/>
</dbReference>
<dbReference type="Proteomes" id="UP000785679">
    <property type="component" value="Unassembled WGS sequence"/>
</dbReference>
<reference evidence="1" key="1">
    <citation type="submission" date="2019-06" db="EMBL/GenBank/DDBJ databases">
        <authorList>
            <person name="Zheng W."/>
        </authorList>
    </citation>
    <scope>NUCLEOTIDE SEQUENCE</scope>
    <source>
        <strain evidence="1">QDHG01</strain>
    </source>
</reference>